<organism evidence="5 6">
    <name type="scientific">Hebeloma cylindrosporum</name>
    <dbReference type="NCBI Taxonomy" id="76867"/>
    <lineage>
        <taxon>Eukaryota</taxon>
        <taxon>Fungi</taxon>
        <taxon>Dikarya</taxon>
        <taxon>Basidiomycota</taxon>
        <taxon>Agaricomycotina</taxon>
        <taxon>Agaricomycetes</taxon>
        <taxon>Agaricomycetidae</taxon>
        <taxon>Agaricales</taxon>
        <taxon>Agaricineae</taxon>
        <taxon>Hymenogastraceae</taxon>
        <taxon>Hebeloma</taxon>
    </lineage>
</organism>
<dbReference type="InterPro" id="IPR008989">
    <property type="entry name" value="Myosin_S1_N"/>
</dbReference>
<proteinExistence type="predicted"/>
<dbReference type="OrthoDB" id="6108017at2759"/>
<reference evidence="5 6" key="1">
    <citation type="submission" date="2014-04" db="EMBL/GenBank/DDBJ databases">
        <authorList>
            <consortium name="DOE Joint Genome Institute"/>
            <person name="Kuo A."/>
            <person name="Gay G."/>
            <person name="Dore J."/>
            <person name="Kohler A."/>
            <person name="Nagy L.G."/>
            <person name="Floudas D."/>
            <person name="Copeland A."/>
            <person name="Barry K.W."/>
            <person name="Cichocki N."/>
            <person name="Veneault-Fourrey C."/>
            <person name="LaButti K."/>
            <person name="Lindquist E.A."/>
            <person name="Lipzen A."/>
            <person name="Lundell T."/>
            <person name="Morin E."/>
            <person name="Murat C."/>
            <person name="Sun H."/>
            <person name="Tunlid A."/>
            <person name="Henrissat B."/>
            <person name="Grigoriev I.V."/>
            <person name="Hibbett D.S."/>
            <person name="Martin F."/>
            <person name="Nordberg H.P."/>
            <person name="Cantor M.N."/>
            <person name="Hua S.X."/>
        </authorList>
    </citation>
    <scope>NUCLEOTIDE SEQUENCE [LARGE SCALE GENOMIC DNA]</scope>
    <source>
        <strain evidence="6">h7</strain>
    </source>
</reference>
<evidence type="ECO:0000256" key="2">
    <source>
        <dbReference type="ARBA" id="ARBA00022840"/>
    </source>
</evidence>
<reference evidence="6" key="2">
    <citation type="submission" date="2015-01" db="EMBL/GenBank/DDBJ databases">
        <title>Evolutionary Origins and Diversification of the Mycorrhizal Mutualists.</title>
        <authorList>
            <consortium name="DOE Joint Genome Institute"/>
            <consortium name="Mycorrhizal Genomics Consortium"/>
            <person name="Kohler A."/>
            <person name="Kuo A."/>
            <person name="Nagy L.G."/>
            <person name="Floudas D."/>
            <person name="Copeland A."/>
            <person name="Barry K.W."/>
            <person name="Cichocki N."/>
            <person name="Veneault-Fourrey C."/>
            <person name="LaButti K."/>
            <person name="Lindquist E.A."/>
            <person name="Lipzen A."/>
            <person name="Lundell T."/>
            <person name="Morin E."/>
            <person name="Murat C."/>
            <person name="Riley R."/>
            <person name="Ohm R."/>
            <person name="Sun H."/>
            <person name="Tunlid A."/>
            <person name="Henrissat B."/>
            <person name="Grigoriev I.V."/>
            <person name="Hibbett D.S."/>
            <person name="Martin F."/>
        </authorList>
    </citation>
    <scope>NUCLEOTIDE SEQUENCE [LARGE SCALE GENOMIC DNA]</scope>
    <source>
        <strain evidence="6">h7</strain>
    </source>
</reference>
<dbReference type="PROSITE" id="PS51844">
    <property type="entry name" value="SH3_LIKE"/>
    <property type="match status" value="1"/>
</dbReference>
<dbReference type="GO" id="GO:0051015">
    <property type="term" value="F:actin filament binding"/>
    <property type="evidence" value="ECO:0007669"/>
    <property type="project" value="InterPro"/>
</dbReference>
<dbReference type="STRING" id="686832.A0A0C2YRL8"/>
<gene>
    <name evidence="5" type="ORF">M413DRAFT_385702</name>
</gene>
<dbReference type="InterPro" id="IPR036961">
    <property type="entry name" value="Kinesin_motor_dom_sf"/>
</dbReference>
<dbReference type="Gene3D" id="3.40.850.10">
    <property type="entry name" value="Kinesin motor domain"/>
    <property type="match status" value="1"/>
</dbReference>
<feature type="domain" description="Myosin N-terminal SH3-like" evidence="4">
    <location>
        <begin position="22"/>
        <end position="72"/>
    </location>
</feature>
<dbReference type="HOGENOM" id="CLU_138120_0_0_1"/>
<evidence type="ECO:0000259" key="4">
    <source>
        <dbReference type="PROSITE" id="PS51844"/>
    </source>
</evidence>
<dbReference type="GO" id="GO:0003774">
    <property type="term" value="F:cytoskeletal motor activity"/>
    <property type="evidence" value="ECO:0007669"/>
    <property type="project" value="InterPro"/>
</dbReference>
<dbReference type="EMBL" id="KN831775">
    <property type="protein sequence ID" value="KIM43657.1"/>
    <property type="molecule type" value="Genomic_DNA"/>
</dbReference>
<keyword evidence="1" id="KW-0547">Nucleotide-binding</keyword>
<dbReference type="AlphaFoldDB" id="A0A0C2YRL8"/>
<protein>
    <recommendedName>
        <fullName evidence="4">Myosin N-terminal SH3-like domain-containing protein</fullName>
    </recommendedName>
</protein>
<name>A0A0C2YRL8_HEBCY</name>
<evidence type="ECO:0000256" key="1">
    <source>
        <dbReference type="ARBA" id="ARBA00022741"/>
    </source>
</evidence>
<keyword evidence="3" id="KW-0009">Actin-binding</keyword>
<evidence type="ECO:0000313" key="6">
    <source>
        <dbReference type="Proteomes" id="UP000053424"/>
    </source>
</evidence>
<dbReference type="Gene3D" id="2.30.30.360">
    <property type="entry name" value="Myosin S1 fragment, N-terminal"/>
    <property type="match status" value="1"/>
</dbReference>
<evidence type="ECO:0000256" key="3">
    <source>
        <dbReference type="ARBA" id="ARBA00023203"/>
    </source>
</evidence>
<dbReference type="SUPFAM" id="SSF52540">
    <property type="entry name" value="P-loop containing nucleoside triphosphate hydrolases"/>
    <property type="match status" value="1"/>
</dbReference>
<keyword evidence="6" id="KW-1185">Reference proteome</keyword>
<keyword evidence="2" id="KW-0067">ATP-binding</keyword>
<evidence type="ECO:0000313" key="5">
    <source>
        <dbReference type="EMBL" id="KIM43657.1"/>
    </source>
</evidence>
<dbReference type="InterPro" id="IPR027417">
    <property type="entry name" value="P-loop_NTPase"/>
</dbReference>
<dbReference type="InterPro" id="IPR004009">
    <property type="entry name" value="SH3_Myosin"/>
</dbReference>
<dbReference type="GO" id="GO:0005524">
    <property type="term" value="F:ATP binding"/>
    <property type="evidence" value="ECO:0007669"/>
    <property type="project" value="UniProtKB-KW"/>
</dbReference>
<sequence length="115" mass="13198">MPAPRLSQSEAARAAAQQAEFNEKKWVWVPDIKEGYLAGWVNNEEEDAAEVIMAAGGEFRRVRFEELFKMNPPKFDRVEDIADLTFLNEASVVHNLRLRYGSGAIYVRRTPQTHF</sequence>
<dbReference type="Proteomes" id="UP000053424">
    <property type="component" value="Unassembled WGS sequence"/>
</dbReference>
<dbReference type="Pfam" id="PF02736">
    <property type="entry name" value="Myosin_N"/>
    <property type="match status" value="1"/>
</dbReference>
<dbReference type="GO" id="GO:0016459">
    <property type="term" value="C:myosin complex"/>
    <property type="evidence" value="ECO:0007669"/>
    <property type="project" value="InterPro"/>
</dbReference>
<accession>A0A0C2YRL8</accession>